<protein>
    <submittedName>
        <fullName evidence="1">Uncharacterized protein</fullName>
    </submittedName>
</protein>
<dbReference type="EMBL" id="GL883103">
    <property type="protein sequence ID" value="EGG07740.1"/>
    <property type="molecule type" value="Genomic_DNA"/>
</dbReference>
<dbReference type="GeneID" id="18927466"/>
<feature type="non-terminal residue" evidence="1">
    <location>
        <position position="224"/>
    </location>
</feature>
<sequence length="224" mass="24539">MSAASVSYSTCCQQGAVALPSDHLADGLTPSFLLSKNFRKNIRTFNNAVLFTSTAAKPDKTVLGNGGAWTYRIKGSLTHLIGSLLPVEGAAKTFGQMFIFGDQAEEELALRKPTDSSMNIQTLATIQAFLYHNNPFAKLYKAAEAILAPGIVKTIKIKSLQRHGRNTNRYNYPTCSQIAAILPGDGVVGAKDRDIILHRQSGELQRISELNTNYFSLCYPLFFM</sequence>
<gene>
    <name evidence="1" type="ORF">MELLADRAFT_35436</name>
</gene>
<dbReference type="PANTHER" id="PTHR45786:SF74">
    <property type="entry name" value="ATP-DEPENDENT DNA HELICASE"/>
    <property type="match status" value="1"/>
</dbReference>
<dbReference type="AlphaFoldDB" id="F4RJ03"/>
<keyword evidence="2" id="KW-1185">Reference proteome</keyword>
<proteinExistence type="predicted"/>
<dbReference type="RefSeq" id="XP_007409072.1">
    <property type="nucleotide sequence ID" value="XM_007409010.1"/>
</dbReference>
<dbReference type="VEuPathDB" id="FungiDB:MELLADRAFT_35436"/>
<reference evidence="2" key="1">
    <citation type="journal article" date="2011" name="Proc. Natl. Acad. Sci. U.S.A.">
        <title>Obligate biotrophy features unraveled by the genomic analysis of rust fungi.</title>
        <authorList>
            <person name="Duplessis S."/>
            <person name="Cuomo C.A."/>
            <person name="Lin Y.-C."/>
            <person name="Aerts A."/>
            <person name="Tisserant E."/>
            <person name="Veneault-Fourrey C."/>
            <person name="Joly D.L."/>
            <person name="Hacquard S."/>
            <person name="Amselem J."/>
            <person name="Cantarel B.L."/>
            <person name="Chiu R."/>
            <person name="Coutinho P.M."/>
            <person name="Feau N."/>
            <person name="Field M."/>
            <person name="Frey P."/>
            <person name="Gelhaye E."/>
            <person name="Goldberg J."/>
            <person name="Grabherr M.G."/>
            <person name="Kodira C.D."/>
            <person name="Kohler A."/>
            <person name="Kuees U."/>
            <person name="Lindquist E.A."/>
            <person name="Lucas S.M."/>
            <person name="Mago R."/>
            <person name="Mauceli E."/>
            <person name="Morin E."/>
            <person name="Murat C."/>
            <person name="Pangilinan J.L."/>
            <person name="Park R."/>
            <person name="Pearson M."/>
            <person name="Quesneville H."/>
            <person name="Rouhier N."/>
            <person name="Sakthikumar S."/>
            <person name="Salamov A.A."/>
            <person name="Schmutz J."/>
            <person name="Selles B."/>
            <person name="Shapiro H."/>
            <person name="Tanguay P."/>
            <person name="Tuskan G.A."/>
            <person name="Henrissat B."/>
            <person name="Van de Peer Y."/>
            <person name="Rouze P."/>
            <person name="Ellis J.G."/>
            <person name="Dodds P.N."/>
            <person name="Schein J.E."/>
            <person name="Zhong S."/>
            <person name="Hamelin R.C."/>
            <person name="Grigoriev I.V."/>
            <person name="Szabo L.J."/>
            <person name="Martin F."/>
        </authorList>
    </citation>
    <scope>NUCLEOTIDE SEQUENCE [LARGE SCALE GENOMIC DNA]</scope>
    <source>
        <strain evidence="2">98AG31 / pathotype 3-4-7</strain>
    </source>
</reference>
<dbReference type="PANTHER" id="PTHR45786">
    <property type="entry name" value="DNA BINDING PROTEIN-LIKE"/>
    <property type="match status" value="1"/>
</dbReference>
<evidence type="ECO:0000313" key="2">
    <source>
        <dbReference type="Proteomes" id="UP000001072"/>
    </source>
</evidence>
<dbReference type="HOGENOM" id="CLU_001324_5_1_1"/>
<dbReference type="eggNOG" id="KOG0987">
    <property type="taxonomic scope" value="Eukaryota"/>
</dbReference>
<accession>F4RJ03</accession>
<organism evidence="2">
    <name type="scientific">Melampsora larici-populina (strain 98AG31 / pathotype 3-4-7)</name>
    <name type="common">Poplar leaf rust fungus</name>
    <dbReference type="NCBI Taxonomy" id="747676"/>
    <lineage>
        <taxon>Eukaryota</taxon>
        <taxon>Fungi</taxon>
        <taxon>Dikarya</taxon>
        <taxon>Basidiomycota</taxon>
        <taxon>Pucciniomycotina</taxon>
        <taxon>Pucciniomycetes</taxon>
        <taxon>Pucciniales</taxon>
        <taxon>Melampsoraceae</taxon>
        <taxon>Melampsora</taxon>
    </lineage>
</organism>
<name>F4RJ03_MELLP</name>
<dbReference type="InParanoid" id="F4RJ03"/>
<dbReference type="Proteomes" id="UP000001072">
    <property type="component" value="Unassembled WGS sequence"/>
</dbReference>
<evidence type="ECO:0000313" key="1">
    <source>
        <dbReference type="EMBL" id="EGG07740.1"/>
    </source>
</evidence>
<dbReference type="KEGG" id="mlr:MELLADRAFT_35436"/>
<dbReference type="OrthoDB" id="2272314at2759"/>